<dbReference type="GO" id="GO:0043022">
    <property type="term" value="F:ribosome binding"/>
    <property type="evidence" value="ECO:0007669"/>
    <property type="project" value="TreeGrafter"/>
</dbReference>
<dbReference type="GO" id="GO:0032790">
    <property type="term" value="P:ribosome disassembly"/>
    <property type="evidence" value="ECO:0007669"/>
    <property type="project" value="TreeGrafter"/>
</dbReference>
<feature type="compositionally biased region" description="Basic and acidic residues" evidence="4">
    <location>
        <begin position="511"/>
        <end position="520"/>
    </location>
</feature>
<comment type="similarity">
    <text evidence="1">Belongs to the IF-3 family.</text>
</comment>
<feature type="region of interest" description="Disordered" evidence="4">
    <location>
        <begin position="298"/>
        <end position="319"/>
    </location>
</feature>
<keyword evidence="2 6" id="KW-0396">Initiation factor</keyword>
<evidence type="ECO:0000256" key="3">
    <source>
        <dbReference type="ARBA" id="ARBA00022917"/>
    </source>
</evidence>
<evidence type="ECO:0000256" key="2">
    <source>
        <dbReference type="ARBA" id="ARBA00022540"/>
    </source>
</evidence>
<feature type="domain" description="Translation initiation factor 3 N-terminal" evidence="5">
    <location>
        <begin position="89"/>
        <end position="155"/>
    </location>
</feature>
<evidence type="ECO:0000259" key="5">
    <source>
        <dbReference type="Pfam" id="PF05198"/>
    </source>
</evidence>
<dbReference type="InterPro" id="IPR001288">
    <property type="entry name" value="Translation_initiation_fac_3"/>
</dbReference>
<gene>
    <name evidence="6" type="primary">infC_11</name>
    <name evidence="6" type="ORF">g.102122</name>
</gene>
<evidence type="ECO:0000256" key="4">
    <source>
        <dbReference type="SAM" id="MobiDB-lite"/>
    </source>
</evidence>
<dbReference type="InterPro" id="IPR036788">
    <property type="entry name" value="T_IF-3_C_sf"/>
</dbReference>
<keyword evidence="3" id="KW-0648">Protein biosynthesis</keyword>
<feature type="compositionally biased region" description="Acidic residues" evidence="4">
    <location>
        <begin position="302"/>
        <end position="317"/>
    </location>
</feature>
<evidence type="ECO:0000313" key="6">
    <source>
        <dbReference type="EMBL" id="JAT53575.1"/>
    </source>
</evidence>
<dbReference type="PANTHER" id="PTHR10938">
    <property type="entry name" value="TRANSLATION INITIATION FACTOR IF-3"/>
    <property type="match status" value="1"/>
</dbReference>
<organism evidence="6">
    <name type="scientific">Anthurium amnicola</name>
    <dbReference type="NCBI Taxonomy" id="1678845"/>
    <lineage>
        <taxon>Eukaryota</taxon>
        <taxon>Viridiplantae</taxon>
        <taxon>Streptophyta</taxon>
        <taxon>Embryophyta</taxon>
        <taxon>Tracheophyta</taxon>
        <taxon>Spermatophyta</taxon>
        <taxon>Magnoliopsida</taxon>
        <taxon>Liliopsida</taxon>
        <taxon>Araceae</taxon>
        <taxon>Pothoideae</taxon>
        <taxon>Potheae</taxon>
        <taxon>Anthurium</taxon>
    </lineage>
</organism>
<evidence type="ECO:0000256" key="1">
    <source>
        <dbReference type="ARBA" id="ARBA00005439"/>
    </source>
</evidence>
<dbReference type="InterPro" id="IPR019814">
    <property type="entry name" value="Translation_initiation_fac_3_N"/>
</dbReference>
<dbReference type="Gene3D" id="3.10.20.80">
    <property type="entry name" value="Translation initiation factor 3 (IF-3), N-terminal domain"/>
    <property type="match status" value="1"/>
</dbReference>
<dbReference type="Pfam" id="PF05198">
    <property type="entry name" value="IF3_N"/>
    <property type="match status" value="1"/>
</dbReference>
<dbReference type="SUPFAM" id="SSF54364">
    <property type="entry name" value="Translation initiation factor IF3, N-terminal domain"/>
    <property type="match status" value="1"/>
</dbReference>
<feature type="compositionally biased region" description="Polar residues" evidence="4">
    <location>
        <begin position="432"/>
        <end position="450"/>
    </location>
</feature>
<sequence>MAFWHHVMADRSCRLSFLYRTWYHSLGHGARPSLASRGGGWPVSYAPEESRGMPPSLKDSVQLMAVRFFAAPVQAKPKEAPNSMQGPRLNEAITARFIRLVTDAGHGVMSKGEALDRARRLNLDLVEVQRTAKPPVCKIMDYHKEKYKKETTEKERAKGKSESTIRKGDFKEVRLKGKIEQKDIEVKAEAVKGLTERGYRVKCMALPSKQRGSEECDLGALLSRLTDLIEDVIIVESGPFVEQQQAYVVVRHVKFGSKKGSRKKAIKTVETTSGAERIASITPALDSAALDLEAVEPTDTNGETEDEVLSDPEDDVQDVPSGATTSPLMFDSCFDKNIVDSTVTGKLDSLGSVISGMLEGPPASTAYCSMNARSERNQIDRHMPSKPIAPHSDFSSEDGNRYSRRTDMKFRSDQTNATERKDRVPEVKATSESHGFSTNKPNKFSRSPGTENVRWAEPQRSNQGNILQRSSAYENQQHELLDLNRGQMPLNESLPEPSYGIFSSATDRRMPDVNRNKERSPLISNKNAPNMPKSKDEVTGQNNDMTNKGGWGVFSRPISIPSQDKSSGER</sequence>
<proteinExistence type="inferred from homology"/>
<accession>A0A1D1YG11</accession>
<feature type="compositionally biased region" description="Polar residues" evidence="4">
    <location>
        <begin position="560"/>
        <end position="570"/>
    </location>
</feature>
<dbReference type="EMBL" id="GDJX01014361">
    <property type="protein sequence ID" value="JAT53575.1"/>
    <property type="molecule type" value="Transcribed_RNA"/>
</dbReference>
<feature type="region of interest" description="Disordered" evidence="4">
    <location>
        <begin position="511"/>
        <end position="570"/>
    </location>
</feature>
<dbReference type="SUPFAM" id="SSF55200">
    <property type="entry name" value="Translation initiation factor IF3, C-terminal domain"/>
    <property type="match status" value="1"/>
</dbReference>
<dbReference type="GO" id="GO:0003743">
    <property type="term" value="F:translation initiation factor activity"/>
    <property type="evidence" value="ECO:0007669"/>
    <property type="project" value="UniProtKB-KW"/>
</dbReference>
<reference evidence="6" key="1">
    <citation type="submission" date="2015-07" db="EMBL/GenBank/DDBJ databases">
        <title>Transcriptome Assembly of Anthurium amnicola.</title>
        <authorList>
            <person name="Suzuki J."/>
        </authorList>
    </citation>
    <scope>NUCLEOTIDE SEQUENCE</scope>
</reference>
<dbReference type="NCBIfam" id="TIGR00168">
    <property type="entry name" value="infC"/>
    <property type="match status" value="1"/>
</dbReference>
<dbReference type="PANTHER" id="PTHR10938:SF4">
    <property type="entry name" value="TRANSLATION INITIATION FACTOR IF3-1, MITOCHONDRIAL"/>
    <property type="match status" value="1"/>
</dbReference>
<name>A0A1D1YG11_9ARAE</name>
<feature type="region of interest" description="Disordered" evidence="4">
    <location>
        <begin position="383"/>
        <end position="462"/>
    </location>
</feature>
<protein>
    <submittedName>
        <fullName evidence="6">Translation initiation factor IF-3</fullName>
    </submittedName>
</protein>
<feature type="compositionally biased region" description="Basic and acidic residues" evidence="4">
    <location>
        <begin position="398"/>
        <end position="431"/>
    </location>
</feature>
<dbReference type="Gene3D" id="3.30.110.10">
    <property type="entry name" value="Translation initiation factor 3 (IF-3), C-terminal domain"/>
    <property type="match status" value="1"/>
</dbReference>
<dbReference type="InterPro" id="IPR036787">
    <property type="entry name" value="T_IF-3_N_sf"/>
</dbReference>
<dbReference type="AlphaFoldDB" id="A0A1D1YG11"/>